<reference evidence="12" key="1">
    <citation type="submission" date="2016-12" db="EMBL/GenBank/DDBJ databases">
        <title>Comparative genomics of four Isosphaeraceae planctomycetes: a common pool of plasmids and glycoside hydrolase genes.</title>
        <authorList>
            <person name="Ivanova A."/>
        </authorList>
    </citation>
    <scope>NUCLEOTIDE SEQUENCE [LARGE SCALE GENOMIC DNA]</scope>
    <source>
        <strain evidence="12">PX4</strain>
    </source>
</reference>
<keyword evidence="5" id="KW-0671">Queuosine biosynthesis</keyword>
<dbReference type="Pfam" id="PF06508">
    <property type="entry name" value="QueC"/>
    <property type="match status" value="1"/>
</dbReference>
<gene>
    <name evidence="11" type="primary">queC_1</name>
    <name evidence="11" type="ORF">BSF38_00957</name>
</gene>
<keyword evidence="3" id="KW-0479">Metal-binding</keyword>
<dbReference type="AlphaFoldDB" id="A0A1U7CKX5"/>
<evidence type="ECO:0000256" key="8">
    <source>
        <dbReference type="ARBA" id="ARBA00037993"/>
    </source>
</evidence>
<name>A0A1U7CKX5_9BACT</name>
<dbReference type="GO" id="GO:0008616">
    <property type="term" value="P:tRNA queuosine(34) biosynthetic process"/>
    <property type="evidence" value="ECO:0007669"/>
    <property type="project" value="UniProtKB-KW"/>
</dbReference>
<dbReference type="GO" id="GO:0016874">
    <property type="term" value="F:ligase activity"/>
    <property type="evidence" value="ECO:0007669"/>
    <property type="project" value="UniProtKB-KW"/>
</dbReference>
<dbReference type="PANTHER" id="PTHR42914">
    <property type="entry name" value="7-CYANO-7-DEAZAGUANINE SYNTHASE"/>
    <property type="match status" value="1"/>
</dbReference>
<dbReference type="EC" id="6.3.4.20" evidence="9"/>
<dbReference type="Gene3D" id="3.40.50.620">
    <property type="entry name" value="HUPs"/>
    <property type="match status" value="1"/>
</dbReference>
<evidence type="ECO:0000313" key="12">
    <source>
        <dbReference type="Proteomes" id="UP000186309"/>
    </source>
</evidence>
<proteinExistence type="inferred from homology"/>
<evidence type="ECO:0000256" key="2">
    <source>
        <dbReference type="ARBA" id="ARBA00022598"/>
    </source>
</evidence>
<dbReference type="EMBL" id="CP019082">
    <property type="protein sequence ID" value="APW59533.1"/>
    <property type="molecule type" value="Genomic_DNA"/>
</dbReference>
<dbReference type="GO" id="GO:0005524">
    <property type="term" value="F:ATP binding"/>
    <property type="evidence" value="ECO:0007669"/>
    <property type="project" value="UniProtKB-KW"/>
</dbReference>
<accession>A0A1U7CKX5</accession>
<dbReference type="InterPro" id="IPR014729">
    <property type="entry name" value="Rossmann-like_a/b/a_fold"/>
</dbReference>
<evidence type="ECO:0000256" key="3">
    <source>
        <dbReference type="ARBA" id="ARBA00022723"/>
    </source>
</evidence>
<dbReference type="Proteomes" id="UP000186309">
    <property type="component" value="Chromosome"/>
</dbReference>
<comment type="pathway">
    <text evidence="1">Purine metabolism; 7-cyano-7-deazaguanine biosynthesis.</text>
</comment>
<sequence length="217" mass="23912">MIAVLISGGIESAVLCGEFVRSRRRVQPIYIRCGLDWEDVELAAARAYLKAIACDRLEPLVVLDEPIRDVYGPHWSTDGGVDVPGAETPDEAVYLPGRNLLLTVKSALWCRLRNVHELALGSLGSNPFSDSTPEFFQGLETVLGQALSGSPRLIRPFSRLHKSDVVARGDGLPLHLTFSCIRPDAGLHCGVCNKCAERRDGFRDANRPDRTRYADEQ</sequence>
<comment type="catalytic activity">
    <reaction evidence="10">
        <text>7-carboxy-7-carbaguanine + NH4(+) + 2 ATP = 7-cyano-7-carbaguanine + 2 AMP + 2 diphosphate + 2 H(+)</text>
        <dbReference type="Rhea" id="RHEA:27982"/>
        <dbReference type="ChEBI" id="CHEBI:15378"/>
        <dbReference type="ChEBI" id="CHEBI:28938"/>
        <dbReference type="ChEBI" id="CHEBI:30616"/>
        <dbReference type="ChEBI" id="CHEBI:33019"/>
        <dbReference type="ChEBI" id="CHEBI:45075"/>
        <dbReference type="ChEBI" id="CHEBI:61036"/>
        <dbReference type="ChEBI" id="CHEBI:456215"/>
        <dbReference type="EC" id="6.3.4.20"/>
    </reaction>
</comment>
<dbReference type="SUPFAM" id="SSF52402">
    <property type="entry name" value="Adenine nucleotide alpha hydrolases-like"/>
    <property type="match status" value="1"/>
</dbReference>
<evidence type="ECO:0000256" key="7">
    <source>
        <dbReference type="ARBA" id="ARBA00022840"/>
    </source>
</evidence>
<dbReference type="KEGG" id="pbor:BSF38_00957"/>
<dbReference type="InterPro" id="IPR018317">
    <property type="entry name" value="QueC"/>
</dbReference>
<evidence type="ECO:0000256" key="4">
    <source>
        <dbReference type="ARBA" id="ARBA00022741"/>
    </source>
</evidence>
<dbReference type="STRING" id="1387353.BSF38_00957"/>
<evidence type="ECO:0000256" key="5">
    <source>
        <dbReference type="ARBA" id="ARBA00022785"/>
    </source>
</evidence>
<evidence type="ECO:0000256" key="1">
    <source>
        <dbReference type="ARBA" id="ARBA00005061"/>
    </source>
</evidence>
<keyword evidence="4" id="KW-0547">Nucleotide-binding</keyword>
<keyword evidence="2 11" id="KW-0436">Ligase</keyword>
<organism evidence="11 12">
    <name type="scientific">Paludisphaera borealis</name>
    <dbReference type="NCBI Taxonomy" id="1387353"/>
    <lineage>
        <taxon>Bacteria</taxon>
        <taxon>Pseudomonadati</taxon>
        <taxon>Planctomycetota</taxon>
        <taxon>Planctomycetia</taxon>
        <taxon>Isosphaerales</taxon>
        <taxon>Isosphaeraceae</taxon>
        <taxon>Paludisphaera</taxon>
    </lineage>
</organism>
<evidence type="ECO:0000256" key="6">
    <source>
        <dbReference type="ARBA" id="ARBA00022833"/>
    </source>
</evidence>
<keyword evidence="6" id="KW-0862">Zinc</keyword>
<evidence type="ECO:0000256" key="10">
    <source>
        <dbReference type="ARBA" id="ARBA00047890"/>
    </source>
</evidence>
<dbReference type="GO" id="GO:0046872">
    <property type="term" value="F:metal ion binding"/>
    <property type="evidence" value="ECO:0007669"/>
    <property type="project" value="UniProtKB-KW"/>
</dbReference>
<comment type="similarity">
    <text evidence="8">Belongs to the QueC family.</text>
</comment>
<keyword evidence="7" id="KW-0067">ATP-binding</keyword>
<keyword evidence="12" id="KW-1185">Reference proteome</keyword>
<evidence type="ECO:0000256" key="9">
    <source>
        <dbReference type="ARBA" id="ARBA00039149"/>
    </source>
</evidence>
<protein>
    <recommendedName>
        <fullName evidence="9">7-cyano-7-deazaguanine synthase</fullName>
        <ecNumber evidence="9">6.3.4.20</ecNumber>
    </recommendedName>
</protein>
<evidence type="ECO:0000313" key="11">
    <source>
        <dbReference type="EMBL" id="APW59533.1"/>
    </source>
</evidence>
<dbReference type="PANTHER" id="PTHR42914:SF1">
    <property type="entry name" value="7-CYANO-7-DEAZAGUANINE SYNTHASE"/>
    <property type="match status" value="1"/>
</dbReference>